<keyword evidence="3" id="KW-0812">Transmembrane</keyword>
<feature type="domain" description="NAD-dependent epimerase/dehydratase" evidence="4">
    <location>
        <begin position="3"/>
        <end position="169"/>
    </location>
</feature>
<keyword evidence="3" id="KW-1133">Transmembrane helix</keyword>
<evidence type="ECO:0000256" key="1">
    <source>
        <dbReference type="ARBA" id="ARBA00006464"/>
    </source>
</evidence>
<evidence type="ECO:0000256" key="2">
    <source>
        <dbReference type="ARBA" id="ARBA00023169"/>
    </source>
</evidence>
<feature type="transmembrane region" description="Helical" evidence="3">
    <location>
        <begin position="222"/>
        <end position="243"/>
    </location>
</feature>
<dbReference type="SUPFAM" id="SSF51735">
    <property type="entry name" value="NAD(P)-binding Rossmann-fold domains"/>
    <property type="match status" value="1"/>
</dbReference>
<name>A0ABV8RJ16_9SPHN</name>
<proteinExistence type="inferred from homology"/>
<gene>
    <name evidence="6" type="ORF">ACFOWX_12565</name>
</gene>
<organism evidence="6 7">
    <name type="scientific">Sphingorhabdus arenilitoris</name>
    <dbReference type="NCBI Taxonomy" id="1490041"/>
    <lineage>
        <taxon>Bacteria</taxon>
        <taxon>Pseudomonadati</taxon>
        <taxon>Pseudomonadota</taxon>
        <taxon>Alphaproteobacteria</taxon>
        <taxon>Sphingomonadales</taxon>
        <taxon>Sphingomonadaceae</taxon>
        <taxon>Sphingorhabdus</taxon>
    </lineage>
</organism>
<comment type="similarity">
    <text evidence="1">Belongs to the bacterial sugar transferase family.</text>
</comment>
<dbReference type="EMBL" id="JBHSDH010000013">
    <property type="protein sequence ID" value="MFC4293250.1"/>
    <property type="molecule type" value="Genomic_DNA"/>
</dbReference>
<dbReference type="Proteomes" id="UP001595887">
    <property type="component" value="Unassembled WGS sequence"/>
</dbReference>
<reference evidence="7" key="1">
    <citation type="journal article" date="2019" name="Int. J. Syst. Evol. Microbiol.">
        <title>The Global Catalogue of Microorganisms (GCM) 10K type strain sequencing project: providing services to taxonomists for standard genome sequencing and annotation.</title>
        <authorList>
            <consortium name="The Broad Institute Genomics Platform"/>
            <consortium name="The Broad Institute Genome Sequencing Center for Infectious Disease"/>
            <person name="Wu L."/>
            <person name="Ma J."/>
        </authorList>
    </citation>
    <scope>NUCLEOTIDE SEQUENCE [LARGE SCALE GENOMIC DNA]</scope>
    <source>
        <strain evidence="7">CECT 8531</strain>
    </source>
</reference>
<sequence length="399" mass="43768">MKIIITGAGGNIGRALVPYLREKGHELLLVGRDAAKLQQLFPGDACCNYHDLQHIGSDYHSCVHLAVMNNDQHGSLADFRSANLTGLQHIFNDAKRAGVGHFINLTSFHAAHGNQQDPYAVSKREADQWLFEQQDMRISSLCLPAVNSQDAGGNLAKVNKLPAILRKIALVVLGAAKPLVDRDLVVAAIAGLVEKNEAVSISLANPVDRNIVYWTFKKIVDWGFALAVLLVTWWLMLILFIAVKLGSPGPGIFAQERVGRHGKSFICYKYRTMRTGTKQAGTHELSADAITGIGAFLRKTKLDELPQVINILRGEISLVGPRPCLPVQSELIKERKERGVLNILPGITGWAQINDIDMSDPVRLARADADYMARRSIPFDLSIILKTFTGSGQGDRTAR</sequence>
<keyword evidence="7" id="KW-1185">Reference proteome</keyword>
<dbReference type="InterPro" id="IPR001509">
    <property type="entry name" value="Epimerase_deHydtase"/>
</dbReference>
<dbReference type="RefSeq" id="WP_381424631.1">
    <property type="nucleotide sequence ID" value="NZ_JBHSDH010000013.1"/>
</dbReference>
<keyword evidence="6" id="KW-0808">Transferase</keyword>
<dbReference type="PANTHER" id="PTHR30576:SF10">
    <property type="entry name" value="SLL5057 PROTEIN"/>
    <property type="match status" value="1"/>
</dbReference>
<dbReference type="Pfam" id="PF02397">
    <property type="entry name" value="Bac_transf"/>
    <property type="match status" value="1"/>
</dbReference>
<dbReference type="InterPro" id="IPR036291">
    <property type="entry name" value="NAD(P)-bd_dom_sf"/>
</dbReference>
<evidence type="ECO:0000259" key="5">
    <source>
        <dbReference type="Pfam" id="PF02397"/>
    </source>
</evidence>
<evidence type="ECO:0000259" key="4">
    <source>
        <dbReference type="Pfam" id="PF01370"/>
    </source>
</evidence>
<dbReference type="GO" id="GO:0016740">
    <property type="term" value="F:transferase activity"/>
    <property type="evidence" value="ECO:0007669"/>
    <property type="project" value="UniProtKB-KW"/>
</dbReference>
<evidence type="ECO:0000256" key="3">
    <source>
        <dbReference type="SAM" id="Phobius"/>
    </source>
</evidence>
<protein>
    <submittedName>
        <fullName evidence="6">Sugar transferase</fullName>
    </submittedName>
</protein>
<dbReference type="PANTHER" id="PTHR30576">
    <property type="entry name" value="COLANIC BIOSYNTHESIS UDP-GLUCOSE LIPID CARRIER TRANSFERASE"/>
    <property type="match status" value="1"/>
</dbReference>
<accession>A0ABV8RJ16</accession>
<evidence type="ECO:0000313" key="7">
    <source>
        <dbReference type="Proteomes" id="UP001595887"/>
    </source>
</evidence>
<dbReference type="Pfam" id="PF01370">
    <property type="entry name" value="Epimerase"/>
    <property type="match status" value="1"/>
</dbReference>
<feature type="domain" description="Bacterial sugar transferase" evidence="5">
    <location>
        <begin position="217"/>
        <end position="389"/>
    </location>
</feature>
<keyword evidence="2" id="KW-0270">Exopolysaccharide synthesis</keyword>
<evidence type="ECO:0000313" key="6">
    <source>
        <dbReference type="EMBL" id="MFC4293250.1"/>
    </source>
</evidence>
<keyword evidence="3" id="KW-0472">Membrane</keyword>
<dbReference type="Gene3D" id="3.40.50.720">
    <property type="entry name" value="NAD(P)-binding Rossmann-like Domain"/>
    <property type="match status" value="1"/>
</dbReference>
<comment type="caution">
    <text evidence="6">The sequence shown here is derived from an EMBL/GenBank/DDBJ whole genome shotgun (WGS) entry which is preliminary data.</text>
</comment>
<dbReference type="InterPro" id="IPR003362">
    <property type="entry name" value="Bact_transf"/>
</dbReference>